<organism evidence="2 3">
    <name type="scientific">Actinoplanes missouriensis (strain ATCC 14538 / DSM 43046 / CBS 188.64 / JCM 3121 / NBRC 102363 / NCIMB 12654 / NRRL B-3342 / UNCC 431)</name>
    <dbReference type="NCBI Taxonomy" id="512565"/>
    <lineage>
        <taxon>Bacteria</taxon>
        <taxon>Bacillati</taxon>
        <taxon>Actinomycetota</taxon>
        <taxon>Actinomycetes</taxon>
        <taxon>Micromonosporales</taxon>
        <taxon>Micromonosporaceae</taxon>
        <taxon>Actinoplanes</taxon>
    </lineage>
</organism>
<reference evidence="2 3" key="1">
    <citation type="submission" date="2012-02" db="EMBL/GenBank/DDBJ databases">
        <title>Complete genome sequence of Actinoplanes missouriensis 431 (= NBRC 102363).</title>
        <authorList>
            <person name="Ohnishi Y."/>
            <person name="Ishikawa J."/>
            <person name="Sekine M."/>
            <person name="Hosoyama A."/>
            <person name="Harada T."/>
            <person name="Narita H."/>
            <person name="Hata T."/>
            <person name="Konno Y."/>
            <person name="Tutikane K."/>
            <person name="Fujita N."/>
            <person name="Horinouchi S."/>
            <person name="Hayakawa M."/>
        </authorList>
    </citation>
    <scope>NUCLEOTIDE SEQUENCE [LARGE SCALE GENOMIC DNA]</scope>
    <source>
        <strain evidence="3">ATCC 14538 / DSM 43046 / CBS 188.64 / JCM 3121 / NBRC 102363 / NCIMB 12654 / NRRL B-3342 / UNCC 431</strain>
    </source>
</reference>
<sequence>MLHDHRMVAVNADDYAWFTEQFAELADGHCLTLIRGRTPAEVIGRVGGTNPTRAVGVRRLTGESFVAAAEIGEWTLLLQPDGREGTAAERDLSRGTVLVSHSATRFLWARDGGVVLRFDPADPSRRTGTDPDGLVEVLDGLGFDTTAAGDEPGSGGVDDARLRERGLALAEQLTGVRLTLEAFEALTFTRAAAQSPAEPAATRAVQPESAVRADRPESAVRADRPESAVRADRPESAVRADRPESAARADRPGTAESPLASSRRPPAKPERWDEEYDAPAEDWSDADGDDDEETDTDDREWPRLIARVRRAFS</sequence>
<gene>
    <name evidence="2" type="ordered locus">AMIS_9750</name>
</gene>
<dbReference type="STRING" id="512565.AMIS_9750"/>
<name>I0GZK8_ACTM4</name>
<dbReference type="EMBL" id="AP012319">
    <property type="protein sequence ID" value="BAL86195.1"/>
    <property type="molecule type" value="Genomic_DNA"/>
</dbReference>
<dbReference type="Proteomes" id="UP000007882">
    <property type="component" value="Chromosome"/>
</dbReference>
<evidence type="ECO:0000313" key="2">
    <source>
        <dbReference type="EMBL" id="BAL86195.1"/>
    </source>
</evidence>
<dbReference type="KEGG" id="ams:AMIS_9750"/>
<feature type="region of interest" description="Disordered" evidence="1">
    <location>
        <begin position="192"/>
        <end position="313"/>
    </location>
</feature>
<evidence type="ECO:0000256" key="1">
    <source>
        <dbReference type="SAM" id="MobiDB-lite"/>
    </source>
</evidence>
<feature type="compositionally biased region" description="Acidic residues" evidence="1">
    <location>
        <begin position="272"/>
        <end position="298"/>
    </location>
</feature>
<dbReference type="HOGENOM" id="CLU_887489_0_0_11"/>
<dbReference type="PATRIC" id="fig|512565.3.peg.979"/>
<feature type="compositionally biased region" description="Low complexity" evidence="1">
    <location>
        <begin position="192"/>
        <end position="204"/>
    </location>
</feature>
<protein>
    <submittedName>
        <fullName evidence="2">Uncharacterized protein</fullName>
    </submittedName>
</protein>
<dbReference type="AlphaFoldDB" id="I0GZK8"/>
<proteinExistence type="predicted"/>
<evidence type="ECO:0000313" key="3">
    <source>
        <dbReference type="Proteomes" id="UP000007882"/>
    </source>
</evidence>
<accession>I0GZK8</accession>
<keyword evidence="3" id="KW-1185">Reference proteome</keyword>
<dbReference type="InterPro" id="IPR045592">
    <property type="entry name" value="DUF6461"/>
</dbReference>
<feature type="compositionally biased region" description="Basic and acidic residues" evidence="1">
    <location>
        <begin position="211"/>
        <end position="253"/>
    </location>
</feature>
<dbReference type="Pfam" id="PF20062">
    <property type="entry name" value="DUF6461"/>
    <property type="match status" value="1"/>
</dbReference>